<dbReference type="InterPro" id="IPR036236">
    <property type="entry name" value="Znf_C2H2_sf"/>
</dbReference>
<dbReference type="SUPFAM" id="SSF57667">
    <property type="entry name" value="beta-beta-alpha zinc fingers"/>
    <property type="match status" value="1"/>
</dbReference>
<dbReference type="InterPro" id="IPR051061">
    <property type="entry name" value="Zinc_finger_trans_reg"/>
</dbReference>
<feature type="region of interest" description="Disordered" evidence="1">
    <location>
        <begin position="114"/>
        <end position="140"/>
    </location>
</feature>
<dbReference type="Gene3D" id="3.30.160.60">
    <property type="entry name" value="Classic Zinc Finger"/>
    <property type="match status" value="1"/>
</dbReference>
<organism evidence="3 4">
    <name type="scientific">Phialemonium thermophilum</name>
    <dbReference type="NCBI Taxonomy" id="223376"/>
    <lineage>
        <taxon>Eukaryota</taxon>
        <taxon>Fungi</taxon>
        <taxon>Dikarya</taxon>
        <taxon>Ascomycota</taxon>
        <taxon>Pezizomycotina</taxon>
        <taxon>Sordariomycetes</taxon>
        <taxon>Sordariomycetidae</taxon>
        <taxon>Cephalothecales</taxon>
        <taxon>Cephalothecaceae</taxon>
        <taxon>Phialemonium</taxon>
    </lineage>
</organism>
<feature type="region of interest" description="Disordered" evidence="1">
    <location>
        <begin position="296"/>
        <end position="333"/>
    </location>
</feature>
<gene>
    <name evidence="3" type="ORF">VTK73DRAFT_5545</name>
</gene>
<reference evidence="3 4" key="1">
    <citation type="journal article" date="2024" name="Commun. Biol.">
        <title>Comparative genomic analysis of thermophilic fungi reveals convergent evolutionary adaptations and gene losses.</title>
        <authorList>
            <person name="Steindorff A.S."/>
            <person name="Aguilar-Pontes M.V."/>
            <person name="Robinson A.J."/>
            <person name="Andreopoulos B."/>
            <person name="LaButti K."/>
            <person name="Kuo A."/>
            <person name="Mondo S."/>
            <person name="Riley R."/>
            <person name="Otillar R."/>
            <person name="Haridas S."/>
            <person name="Lipzen A."/>
            <person name="Grimwood J."/>
            <person name="Schmutz J."/>
            <person name="Clum A."/>
            <person name="Reid I.D."/>
            <person name="Moisan M.C."/>
            <person name="Butler G."/>
            <person name="Nguyen T.T.M."/>
            <person name="Dewar K."/>
            <person name="Conant G."/>
            <person name="Drula E."/>
            <person name="Henrissat B."/>
            <person name="Hansel C."/>
            <person name="Singer S."/>
            <person name="Hutchinson M.I."/>
            <person name="de Vries R.P."/>
            <person name="Natvig D.O."/>
            <person name="Powell A.J."/>
            <person name="Tsang A."/>
            <person name="Grigoriev I.V."/>
        </authorList>
    </citation>
    <scope>NUCLEOTIDE SEQUENCE [LARGE SCALE GENOMIC DNA]</scope>
    <source>
        <strain evidence="3 4">ATCC 24622</strain>
    </source>
</reference>
<keyword evidence="4" id="KW-1185">Reference proteome</keyword>
<evidence type="ECO:0000259" key="2">
    <source>
        <dbReference type="SMART" id="SM00355"/>
    </source>
</evidence>
<name>A0ABR3V1F7_9PEZI</name>
<dbReference type="PANTHER" id="PTHR46179:SF19">
    <property type="entry name" value="C2H2 FINGER DOMAIN TRANSCRIPTION FACTOR (EUROFUNG)-RELATED"/>
    <property type="match status" value="1"/>
</dbReference>
<dbReference type="EMBL" id="JAZHXJ010003095">
    <property type="protein sequence ID" value="KAL1835539.1"/>
    <property type="molecule type" value="Genomic_DNA"/>
</dbReference>
<feature type="region of interest" description="Disordered" evidence="1">
    <location>
        <begin position="1"/>
        <end position="59"/>
    </location>
</feature>
<feature type="domain" description="C2H2-type" evidence="2">
    <location>
        <begin position="209"/>
        <end position="234"/>
    </location>
</feature>
<evidence type="ECO:0000313" key="3">
    <source>
        <dbReference type="EMBL" id="KAL1835539.1"/>
    </source>
</evidence>
<dbReference type="Proteomes" id="UP001586593">
    <property type="component" value="Unassembled WGS sequence"/>
</dbReference>
<feature type="domain" description="C2H2-type" evidence="2">
    <location>
        <begin position="240"/>
        <end position="269"/>
    </location>
</feature>
<feature type="domain" description="C2H2-type" evidence="2">
    <location>
        <begin position="274"/>
        <end position="299"/>
    </location>
</feature>
<proteinExistence type="predicted"/>
<comment type="caution">
    <text evidence="3">The sequence shown here is derived from an EMBL/GenBank/DDBJ whole genome shotgun (WGS) entry which is preliminary data.</text>
</comment>
<dbReference type="InterPro" id="IPR013087">
    <property type="entry name" value="Znf_C2H2_type"/>
</dbReference>
<evidence type="ECO:0000256" key="1">
    <source>
        <dbReference type="SAM" id="MobiDB-lite"/>
    </source>
</evidence>
<protein>
    <recommendedName>
        <fullName evidence="2">C2H2-type domain-containing protein</fullName>
    </recommendedName>
</protein>
<dbReference type="SMART" id="SM00355">
    <property type="entry name" value="ZnF_C2H2"/>
    <property type="match status" value="3"/>
</dbReference>
<sequence>MYSPRDAPNPPLAAARQNTEQLASPPIPAQPAGARGELPPIQSGSSYVRSPGSETSGAQTQLPSIKAQFGDLRDLAAGSAAAVVESDRSGLHHAAFAHSPPGSLSRLPTMPLQHQHHAHHVSPPNSPADTFRHGLISPGGPPGSAFPANHYYIHPHHQLQQNGMHHPSLDYAAGSGDSSANRDHSVVSTPVTSVAYGMAAAAGGTSGPYICQFAGCNAPPFQTQYLLNSHANVHSSERPHYCPVEGCPRSKIGKGFKRKNEMIRHGLVHRSPGYVCPFCPDREHKYPRPDNLQRHVKVHHRDKNKDDPLLREVLSQRLDGPSRGRRRSRNLSG</sequence>
<accession>A0ABR3V1F7</accession>
<feature type="compositionally biased region" description="Basic residues" evidence="1">
    <location>
        <begin position="323"/>
        <end position="333"/>
    </location>
</feature>
<evidence type="ECO:0000313" key="4">
    <source>
        <dbReference type="Proteomes" id="UP001586593"/>
    </source>
</evidence>
<feature type="compositionally biased region" description="Polar residues" evidence="1">
    <location>
        <begin position="42"/>
        <end position="59"/>
    </location>
</feature>
<dbReference type="PANTHER" id="PTHR46179">
    <property type="entry name" value="ZINC FINGER PROTEIN"/>
    <property type="match status" value="1"/>
</dbReference>